<dbReference type="EMBL" id="JAUCMX010000002">
    <property type="protein sequence ID" value="KAK3554568.1"/>
    <property type="molecule type" value="Genomic_DNA"/>
</dbReference>
<keyword evidence="4" id="KW-1185">Reference proteome</keyword>
<gene>
    <name evidence="3" type="ORF">QTP70_025525</name>
</gene>
<evidence type="ECO:0000256" key="1">
    <source>
        <dbReference type="SAM" id="Coils"/>
    </source>
</evidence>
<evidence type="ECO:0000256" key="2">
    <source>
        <dbReference type="SAM" id="MobiDB-lite"/>
    </source>
</evidence>
<comment type="caution">
    <text evidence="3">The sequence shown here is derived from an EMBL/GenBank/DDBJ whole genome shotgun (WGS) entry which is preliminary data.</text>
</comment>
<protein>
    <submittedName>
        <fullName evidence="3">Uncharacterized protein</fullName>
    </submittedName>
</protein>
<dbReference type="Proteomes" id="UP001274896">
    <property type="component" value="Unassembled WGS sequence"/>
</dbReference>
<feature type="region of interest" description="Disordered" evidence="2">
    <location>
        <begin position="70"/>
        <end position="119"/>
    </location>
</feature>
<proteinExistence type="predicted"/>
<organism evidence="3 4">
    <name type="scientific">Hemibagrus guttatus</name>
    <dbReference type="NCBI Taxonomy" id="175788"/>
    <lineage>
        <taxon>Eukaryota</taxon>
        <taxon>Metazoa</taxon>
        <taxon>Chordata</taxon>
        <taxon>Craniata</taxon>
        <taxon>Vertebrata</taxon>
        <taxon>Euteleostomi</taxon>
        <taxon>Actinopterygii</taxon>
        <taxon>Neopterygii</taxon>
        <taxon>Teleostei</taxon>
        <taxon>Ostariophysi</taxon>
        <taxon>Siluriformes</taxon>
        <taxon>Bagridae</taxon>
        <taxon>Hemibagrus</taxon>
    </lineage>
</organism>
<evidence type="ECO:0000313" key="4">
    <source>
        <dbReference type="Proteomes" id="UP001274896"/>
    </source>
</evidence>
<sequence length="119" mass="13598">MANCEDSELHSVDLELEAVEKQIHDLQVKQAQQQQQKAVLESSQTDAHLSQAQRTQVSFTPAPGYHAAWMQQQRKTQAKPRVRTSPPLPPPVFEISTRNRFAPHSRDGVRRGDHRRLVK</sequence>
<feature type="coiled-coil region" evidence="1">
    <location>
        <begin position="9"/>
        <end position="36"/>
    </location>
</feature>
<reference evidence="3" key="1">
    <citation type="submission" date="2023-06" db="EMBL/GenBank/DDBJ databases">
        <title>Male Hemibagrus guttatus genome.</title>
        <authorList>
            <person name="Bian C."/>
        </authorList>
    </citation>
    <scope>NUCLEOTIDE SEQUENCE</scope>
    <source>
        <strain evidence="3">Male_cb2023</strain>
        <tissue evidence="3">Muscle</tissue>
    </source>
</reference>
<evidence type="ECO:0000313" key="3">
    <source>
        <dbReference type="EMBL" id="KAK3554568.1"/>
    </source>
</evidence>
<dbReference type="AlphaFoldDB" id="A0AAE0VFH2"/>
<name>A0AAE0VFH2_9TELE</name>
<keyword evidence="1" id="KW-0175">Coiled coil</keyword>
<accession>A0AAE0VFH2</accession>